<feature type="domain" description="FAD-binding PCMH-type" evidence="6">
    <location>
        <begin position="64"/>
        <end position="245"/>
    </location>
</feature>
<dbReference type="SUPFAM" id="SSF56176">
    <property type="entry name" value="FAD-binding/transporter-associated domain-like"/>
    <property type="match status" value="1"/>
</dbReference>
<dbReference type="RefSeq" id="WP_346115142.1">
    <property type="nucleotide sequence ID" value="NZ_BAAAMU010000205.1"/>
</dbReference>
<keyword evidence="8" id="KW-1185">Reference proteome</keyword>
<dbReference type="InterPro" id="IPR016169">
    <property type="entry name" value="FAD-bd_PCMH_sub2"/>
</dbReference>
<dbReference type="InterPro" id="IPR006094">
    <property type="entry name" value="Oxid_FAD_bind_N"/>
</dbReference>
<dbReference type="InterPro" id="IPR012951">
    <property type="entry name" value="BBE"/>
</dbReference>
<dbReference type="EMBL" id="BAAAMU010000205">
    <property type="protein sequence ID" value="GAA1694835.1"/>
    <property type="molecule type" value="Genomic_DNA"/>
</dbReference>
<keyword evidence="5" id="KW-0560">Oxidoreductase</keyword>
<dbReference type="PANTHER" id="PTHR42973:SF39">
    <property type="entry name" value="FAD-BINDING PCMH-TYPE DOMAIN-CONTAINING PROTEIN"/>
    <property type="match status" value="1"/>
</dbReference>
<evidence type="ECO:0000256" key="1">
    <source>
        <dbReference type="ARBA" id="ARBA00001974"/>
    </source>
</evidence>
<dbReference type="Pfam" id="PF01565">
    <property type="entry name" value="FAD_binding_4"/>
    <property type="match status" value="1"/>
</dbReference>
<dbReference type="InterPro" id="IPR016166">
    <property type="entry name" value="FAD-bd_PCMH"/>
</dbReference>
<dbReference type="Gene3D" id="3.40.462.20">
    <property type="match status" value="1"/>
</dbReference>
<accession>A0ABN2HWP8</accession>
<protein>
    <submittedName>
        <fullName evidence="7">FAD-binding oxidoreductase</fullName>
    </submittedName>
</protein>
<dbReference type="Proteomes" id="UP001500064">
    <property type="component" value="Unassembled WGS sequence"/>
</dbReference>
<dbReference type="PROSITE" id="PS51387">
    <property type="entry name" value="FAD_PCMH"/>
    <property type="match status" value="1"/>
</dbReference>
<proteinExistence type="inferred from homology"/>
<gene>
    <name evidence="7" type="ORF">GCM10009733_108150</name>
</gene>
<sequence length="544" mass="57222">MKGLSRRGLLGGAAAAAAAAGVAAVDEAAETRASVRDRGPVAGPATVFPNDPRYQELTVGYNQRWVGRPDYVRVVSSTEQVVAAVQEAVDAGKRISVVSGGHCLAPFVFNDEVKVVIDLAGLNDVYFDTRRGAFAVEGGARLSNVYETLYKKWGVTIPGGMCPTVGIGGHTTGGGYGFLSRQFGAVIDHLAAVEVVVVDRSRTARAIVATRDPDDPHHALWWACAGGGGGNFGVVTTFWFRTQGRTGTDPGGLLVSPPKDVLLSAVGIPWSMLDRATFTALVTNWGAWYESAAAPDSPAKALSGVASLAHRSAQNVFLLTQVDAAAPGAEGLLSGYLAALTSGLGVDAVVAAQPAQKLPWLHAVRLIAASIPSFINPTLRGSSKSAYLRTSYTPVQAGAMYDALTRTDFANPAGAVTLAGFSGGAINAVPSTRTALAHRDAAFWTLFETQWQDPAADAANIGWLRDLYGAVWSATGGYPVPGEQADGCYINNPDPDITDPAFNRSGVPWQTLYYKDNYPRLQRVKAAYDPRGVFKHAQSITAAE</sequence>
<evidence type="ECO:0000313" key="7">
    <source>
        <dbReference type="EMBL" id="GAA1694835.1"/>
    </source>
</evidence>
<reference evidence="7 8" key="1">
    <citation type="journal article" date="2019" name="Int. J. Syst. Evol. Microbiol.">
        <title>The Global Catalogue of Microorganisms (GCM) 10K type strain sequencing project: providing services to taxonomists for standard genome sequencing and annotation.</title>
        <authorList>
            <consortium name="The Broad Institute Genomics Platform"/>
            <consortium name="The Broad Institute Genome Sequencing Center for Infectious Disease"/>
            <person name="Wu L."/>
            <person name="Ma J."/>
        </authorList>
    </citation>
    <scope>NUCLEOTIDE SEQUENCE [LARGE SCALE GENOMIC DNA]</scope>
    <source>
        <strain evidence="7 8">JCM 13929</strain>
    </source>
</reference>
<dbReference type="InterPro" id="IPR019546">
    <property type="entry name" value="TAT_signal_bac_arc"/>
</dbReference>
<evidence type="ECO:0000256" key="5">
    <source>
        <dbReference type="ARBA" id="ARBA00023002"/>
    </source>
</evidence>
<dbReference type="InterPro" id="IPR036318">
    <property type="entry name" value="FAD-bd_PCMH-like_sf"/>
</dbReference>
<comment type="similarity">
    <text evidence="2">Belongs to the oxygen-dependent FAD-linked oxidoreductase family.</text>
</comment>
<dbReference type="PROSITE" id="PS51318">
    <property type="entry name" value="TAT"/>
    <property type="match status" value="1"/>
</dbReference>
<keyword evidence="4" id="KW-0274">FAD</keyword>
<comment type="cofactor">
    <cofactor evidence="1">
        <name>FAD</name>
        <dbReference type="ChEBI" id="CHEBI:57692"/>
    </cofactor>
</comment>
<dbReference type="InterPro" id="IPR006311">
    <property type="entry name" value="TAT_signal"/>
</dbReference>
<dbReference type="Pfam" id="PF08031">
    <property type="entry name" value="BBE"/>
    <property type="match status" value="1"/>
</dbReference>
<keyword evidence="3" id="KW-0285">Flavoprotein</keyword>
<evidence type="ECO:0000259" key="6">
    <source>
        <dbReference type="PROSITE" id="PS51387"/>
    </source>
</evidence>
<comment type="caution">
    <text evidence="7">The sequence shown here is derived from an EMBL/GenBank/DDBJ whole genome shotgun (WGS) entry which is preliminary data.</text>
</comment>
<evidence type="ECO:0000256" key="3">
    <source>
        <dbReference type="ARBA" id="ARBA00022630"/>
    </source>
</evidence>
<dbReference type="PANTHER" id="PTHR42973">
    <property type="entry name" value="BINDING OXIDOREDUCTASE, PUTATIVE (AFU_ORTHOLOGUE AFUA_1G17690)-RELATED"/>
    <property type="match status" value="1"/>
</dbReference>
<evidence type="ECO:0000313" key="8">
    <source>
        <dbReference type="Proteomes" id="UP001500064"/>
    </source>
</evidence>
<dbReference type="Gene3D" id="3.30.465.10">
    <property type="match status" value="1"/>
</dbReference>
<dbReference type="NCBIfam" id="TIGR01409">
    <property type="entry name" value="TAT_signal_seq"/>
    <property type="match status" value="1"/>
</dbReference>
<evidence type="ECO:0000256" key="4">
    <source>
        <dbReference type="ARBA" id="ARBA00022827"/>
    </source>
</evidence>
<dbReference type="InterPro" id="IPR050416">
    <property type="entry name" value="FAD-linked_Oxidoreductase"/>
</dbReference>
<organism evidence="7 8">
    <name type="scientific">Nonomuraea maheshkhaliensis</name>
    <dbReference type="NCBI Taxonomy" id="419590"/>
    <lineage>
        <taxon>Bacteria</taxon>
        <taxon>Bacillati</taxon>
        <taxon>Actinomycetota</taxon>
        <taxon>Actinomycetes</taxon>
        <taxon>Streptosporangiales</taxon>
        <taxon>Streptosporangiaceae</taxon>
        <taxon>Nonomuraea</taxon>
    </lineage>
</organism>
<evidence type="ECO:0000256" key="2">
    <source>
        <dbReference type="ARBA" id="ARBA00005466"/>
    </source>
</evidence>
<name>A0ABN2HWP8_9ACTN</name>